<feature type="region of interest" description="Disordered" evidence="2">
    <location>
        <begin position="74"/>
        <end position="120"/>
    </location>
</feature>
<feature type="compositionally biased region" description="Basic and acidic residues" evidence="2">
    <location>
        <begin position="1"/>
        <end position="18"/>
    </location>
</feature>
<accession>A0ABT0JYW3</accession>
<evidence type="ECO:0000256" key="1">
    <source>
        <dbReference type="ARBA" id="ARBA00022801"/>
    </source>
</evidence>
<keyword evidence="3" id="KW-1133">Transmembrane helix</keyword>
<feature type="region of interest" description="Disordered" evidence="2">
    <location>
        <begin position="1"/>
        <end position="31"/>
    </location>
</feature>
<proteinExistence type="predicted"/>
<keyword evidence="3" id="KW-0472">Membrane</keyword>
<dbReference type="InterPro" id="IPR023365">
    <property type="entry name" value="Sortase_dom-sf"/>
</dbReference>
<dbReference type="InterPro" id="IPR005754">
    <property type="entry name" value="Sortase"/>
</dbReference>
<feature type="transmembrane region" description="Helical" evidence="3">
    <location>
        <begin position="44"/>
        <end position="64"/>
    </location>
</feature>
<name>A0ABT0JYW3_9ACTN</name>
<evidence type="ECO:0000313" key="5">
    <source>
        <dbReference type="Proteomes" id="UP001201873"/>
    </source>
</evidence>
<reference evidence="4 5" key="1">
    <citation type="submission" date="2022-04" db="EMBL/GenBank/DDBJ databases">
        <title>Genome diversity in the genus Frankia.</title>
        <authorList>
            <person name="Carlos-Shanley C."/>
            <person name="Hahn D."/>
        </authorList>
    </citation>
    <scope>NUCLEOTIDE SEQUENCE [LARGE SCALE GENOMIC DNA]</scope>
    <source>
        <strain evidence="4 5">Ag45/Mut15</strain>
    </source>
</reference>
<gene>
    <name evidence="4" type="ORF">MXD59_13270</name>
</gene>
<feature type="compositionally biased region" description="Low complexity" evidence="2">
    <location>
        <begin position="99"/>
        <end position="118"/>
    </location>
</feature>
<comment type="caution">
    <text evidence="4">The sequence shown here is derived from an EMBL/GenBank/DDBJ whole genome shotgun (WGS) entry which is preliminary data.</text>
</comment>
<dbReference type="InterPro" id="IPR042001">
    <property type="entry name" value="Sortase_F"/>
</dbReference>
<sequence length="268" mass="27314">MESDDENHTGHAESDREPQTSQAGAHRRPHRSMRVRLLRVGRHMVIATAVLSGVVGVTGLAGWMTSRPPADVGSFDAGTSATGSPGTSVSPGATAAGQTSGPTPGPSQAPAAAADQAALNAERRPTAVAIADEHIAAPVVTSLVDSGGALDVPRDPAIVGWWAGGAAPGSATGTVVLAGHVDYDGRPGALFSLAELPTSSVVTVTSADGTTHRYQVVTRRHVAKTSLADTGVFRTDGPPRLALITCGGSFNRTTHSYRDNVIVLALPL</sequence>
<keyword evidence="1" id="KW-0378">Hydrolase</keyword>
<keyword evidence="5" id="KW-1185">Reference proteome</keyword>
<protein>
    <submittedName>
        <fullName evidence="4">Class F sortase</fullName>
    </submittedName>
</protein>
<evidence type="ECO:0000256" key="2">
    <source>
        <dbReference type="SAM" id="MobiDB-lite"/>
    </source>
</evidence>
<dbReference type="CDD" id="cd05829">
    <property type="entry name" value="Sortase_F"/>
    <property type="match status" value="1"/>
</dbReference>
<dbReference type="RefSeq" id="WP_248824983.1">
    <property type="nucleotide sequence ID" value="NZ_JALKFT010000011.1"/>
</dbReference>
<feature type="compositionally biased region" description="Polar residues" evidence="2">
    <location>
        <begin position="77"/>
        <end position="91"/>
    </location>
</feature>
<dbReference type="Gene3D" id="2.40.260.10">
    <property type="entry name" value="Sortase"/>
    <property type="match status" value="1"/>
</dbReference>
<dbReference type="Proteomes" id="UP001201873">
    <property type="component" value="Unassembled WGS sequence"/>
</dbReference>
<dbReference type="SUPFAM" id="SSF63817">
    <property type="entry name" value="Sortase"/>
    <property type="match status" value="1"/>
</dbReference>
<evidence type="ECO:0000256" key="3">
    <source>
        <dbReference type="SAM" id="Phobius"/>
    </source>
</evidence>
<organism evidence="4 5">
    <name type="scientific">Frankia umida</name>
    <dbReference type="NCBI Taxonomy" id="573489"/>
    <lineage>
        <taxon>Bacteria</taxon>
        <taxon>Bacillati</taxon>
        <taxon>Actinomycetota</taxon>
        <taxon>Actinomycetes</taxon>
        <taxon>Frankiales</taxon>
        <taxon>Frankiaceae</taxon>
        <taxon>Frankia</taxon>
    </lineage>
</organism>
<dbReference type="Pfam" id="PF04203">
    <property type="entry name" value="Sortase"/>
    <property type="match status" value="1"/>
</dbReference>
<dbReference type="EMBL" id="JALKFT010000011">
    <property type="protein sequence ID" value="MCK9876737.1"/>
    <property type="molecule type" value="Genomic_DNA"/>
</dbReference>
<keyword evidence="3" id="KW-0812">Transmembrane</keyword>
<evidence type="ECO:0000313" key="4">
    <source>
        <dbReference type="EMBL" id="MCK9876737.1"/>
    </source>
</evidence>